<evidence type="ECO:0000313" key="1">
    <source>
        <dbReference type="EMBL" id="TFU89674.1"/>
    </source>
</evidence>
<comment type="caution">
    <text evidence="1">The sequence shown here is derived from an EMBL/GenBank/DDBJ whole genome shotgun (WGS) entry which is preliminary data.</text>
</comment>
<dbReference type="OrthoDB" id="996133at2"/>
<evidence type="ECO:0000313" key="2">
    <source>
        <dbReference type="Proteomes" id="UP000298285"/>
    </source>
</evidence>
<dbReference type="Proteomes" id="UP000298285">
    <property type="component" value="Unassembled WGS sequence"/>
</dbReference>
<dbReference type="EMBL" id="SPPK01000002">
    <property type="protein sequence ID" value="TFU89674.1"/>
    <property type="molecule type" value="Genomic_DNA"/>
</dbReference>
<gene>
    <name evidence="1" type="ORF">E4T88_06565</name>
</gene>
<dbReference type="AlphaFoldDB" id="A0A4Y9IPK4"/>
<accession>A0A4Y9IPK4</accession>
<dbReference type="RefSeq" id="WP_135104675.1">
    <property type="nucleotide sequence ID" value="NZ_JADGKW010000002.1"/>
</dbReference>
<reference evidence="1 2" key="1">
    <citation type="submission" date="2019-03" db="EMBL/GenBank/DDBJ databases">
        <title>Diversity of the mouse oral microbiome.</title>
        <authorList>
            <person name="Joseph S."/>
            <person name="Aduse-Opoku J."/>
            <person name="Curtis M."/>
            <person name="Wade W."/>
            <person name="Hashim A."/>
        </authorList>
    </citation>
    <scope>NUCLEOTIDE SEQUENCE [LARGE SCALE GENOMIC DNA]</scope>
    <source>
        <strain evidence="1 2">P11</strain>
    </source>
</reference>
<protein>
    <submittedName>
        <fullName evidence="1">Uncharacterized protein</fullName>
    </submittedName>
</protein>
<sequence>MGKYNYRDKYGRLDESIDNVAFFSALSATAYDQRTRSVYTRTNPAKSHGVIDLKRNSGVTKNVFSGGIHTGSIVTEASANYNYLHMIGSGMDSTIWNKNINAYGEGSVWQNSLYFYDMTVRHISQPLYRTGYIFVGCTIYSDLSGTKHSCKLYAKTSTNGGNSFINVPDAVLSNTNLDLFDHCKVTILSSDVSGYRNNFVAFNDCELKIGAETEYKALNGNTEEELRADFVARCEAQSITVPNVTDMGETMKQGKWIFSKNSCVDGLVKKDSALHNYEKRHLVYFGYSFDRCDAIGITSDKSKSASFSPVYANSSLAITDGSIALASNIDVSQAVAGECATNIIWLGGKYQLNKLDIIHNLPIDQGVLIDSTPSFSSVEVNKDGGIVPYSNGVHRAYIVRSKDGQEAKVKYNGVTYSSAVISRNNIFNGMAGVTSFVPETSNAIVYEVLDKVLHSTVQMRIVNKIPSGAIASGSLQAGYWYFVEPKLVSDASGSVTYNGINYPAYSSFVAEAGKSTFTLTGNVQLRRCWKDFYNENDTDATDKAFWQNEQKPKWFDVLPNDLRCLMSLNNAQQAEMQRDKAGNYIASGHPDFYNSVLAMSGNPGELAFPIKGAFMQLRLKITTQNPI</sequence>
<proteinExistence type="predicted"/>
<name>A0A4Y9IPK4_9BACT</name>
<organism evidence="1 2">
    <name type="scientific">Dysgonomonas mossii</name>
    <dbReference type="NCBI Taxonomy" id="163665"/>
    <lineage>
        <taxon>Bacteria</taxon>
        <taxon>Pseudomonadati</taxon>
        <taxon>Bacteroidota</taxon>
        <taxon>Bacteroidia</taxon>
        <taxon>Bacteroidales</taxon>
        <taxon>Dysgonomonadaceae</taxon>
        <taxon>Dysgonomonas</taxon>
    </lineage>
</organism>